<reference evidence="2" key="2">
    <citation type="submission" date="2022-01" db="EMBL/GenBank/DDBJ databases">
        <authorList>
            <person name="Yamashiro T."/>
            <person name="Shiraishi A."/>
            <person name="Satake H."/>
            <person name="Nakayama K."/>
        </authorList>
    </citation>
    <scope>NUCLEOTIDE SEQUENCE</scope>
</reference>
<dbReference type="EMBL" id="BQNB010011623">
    <property type="protein sequence ID" value="GJS93006.1"/>
    <property type="molecule type" value="Genomic_DNA"/>
</dbReference>
<evidence type="ECO:0000313" key="2">
    <source>
        <dbReference type="EMBL" id="GJS93006.1"/>
    </source>
</evidence>
<comment type="caution">
    <text evidence="2">The sequence shown here is derived from an EMBL/GenBank/DDBJ whole genome shotgun (WGS) entry which is preliminary data.</text>
</comment>
<evidence type="ECO:0000313" key="3">
    <source>
        <dbReference type="Proteomes" id="UP001151760"/>
    </source>
</evidence>
<sequence length="252" mass="28677">MHHTTTEKRSKTVATCLGQEICGYATDLGQNRYTIGALEACQNRLGWMVVSIARLVIIRDMVTFVAFPAQLLEKRHIYGPCIEETDRLAVEVHATIKDYVGLLRNKTDKLTQFLTTVKEMKKQLEVEMQTSNYDHNKEALYVDLLGVTVHEHVVINNPNKSSNKESKRRTRVAEEGKAIKKPRTTWKVPFKPRTCSKCGGKVHKRRKCTGKKVMPEDEVQEVDGVDEVAEEDEVQDVDGDYKSDEDSTCMFV</sequence>
<name>A0ABQ4ZUP3_9ASTR</name>
<gene>
    <name evidence="2" type="ORF">Tco_0799974</name>
</gene>
<proteinExistence type="predicted"/>
<protein>
    <submittedName>
        <fullName evidence="2">Uncharacterized protein</fullName>
    </submittedName>
</protein>
<organism evidence="2 3">
    <name type="scientific">Tanacetum coccineum</name>
    <dbReference type="NCBI Taxonomy" id="301880"/>
    <lineage>
        <taxon>Eukaryota</taxon>
        <taxon>Viridiplantae</taxon>
        <taxon>Streptophyta</taxon>
        <taxon>Embryophyta</taxon>
        <taxon>Tracheophyta</taxon>
        <taxon>Spermatophyta</taxon>
        <taxon>Magnoliopsida</taxon>
        <taxon>eudicotyledons</taxon>
        <taxon>Gunneridae</taxon>
        <taxon>Pentapetalae</taxon>
        <taxon>asterids</taxon>
        <taxon>campanulids</taxon>
        <taxon>Asterales</taxon>
        <taxon>Asteraceae</taxon>
        <taxon>Asteroideae</taxon>
        <taxon>Anthemideae</taxon>
        <taxon>Anthemidinae</taxon>
        <taxon>Tanacetum</taxon>
    </lineage>
</organism>
<keyword evidence="3" id="KW-1185">Reference proteome</keyword>
<feature type="region of interest" description="Disordered" evidence="1">
    <location>
        <begin position="216"/>
        <end position="252"/>
    </location>
</feature>
<reference evidence="2" key="1">
    <citation type="journal article" date="2022" name="Int. J. Mol. Sci.">
        <title>Draft Genome of Tanacetum Coccineum: Genomic Comparison of Closely Related Tanacetum-Family Plants.</title>
        <authorList>
            <person name="Yamashiro T."/>
            <person name="Shiraishi A."/>
            <person name="Nakayama K."/>
            <person name="Satake H."/>
        </authorList>
    </citation>
    <scope>NUCLEOTIDE SEQUENCE</scope>
</reference>
<evidence type="ECO:0000256" key="1">
    <source>
        <dbReference type="SAM" id="MobiDB-lite"/>
    </source>
</evidence>
<feature type="compositionally biased region" description="Acidic residues" evidence="1">
    <location>
        <begin position="216"/>
        <end position="238"/>
    </location>
</feature>
<accession>A0ABQ4ZUP3</accession>
<dbReference type="Proteomes" id="UP001151760">
    <property type="component" value="Unassembled WGS sequence"/>
</dbReference>